<evidence type="ECO:0000256" key="4">
    <source>
        <dbReference type="ARBA" id="ARBA00022729"/>
    </source>
</evidence>
<dbReference type="Gene3D" id="3.40.50.1820">
    <property type="entry name" value="alpha/beta hydrolase"/>
    <property type="match status" value="1"/>
</dbReference>
<keyword evidence="2" id="KW-0964">Secreted</keyword>
<dbReference type="PANTHER" id="PTHR38050:SF2">
    <property type="entry name" value="FERULOYL ESTERASE C-RELATED"/>
    <property type="match status" value="1"/>
</dbReference>
<keyword evidence="7" id="KW-0624">Polysaccharide degradation</keyword>
<dbReference type="PANTHER" id="PTHR38050">
    <property type="match status" value="1"/>
</dbReference>
<dbReference type="InterPro" id="IPR003140">
    <property type="entry name" value="PLipase/COase/thioEstase"/>
</dbReference>
<keyword evidence="11" id="KW-1185">Reference proteome</keyword>
<gene>
    <name evidence="10" type="ORF">F0145_12980</name>
</gene>
<evidence type="ECO:0000256" key="7">
    <source>
        <dbReference type="ARBA" id="ARBA00023326"/>
    </source>
</evidence>
<dbReference type="RefSeq" id="WP_150088849.1">
    <property type="nucleotide sequence ID" value="NZ_VWSF01000009.1"/>
</dbReference>
<feature type="chain" id="PRO_5024421342" evidence="8">
    <location>
        <begin position="20"/>
        <end position="292"/>
    </location>
</feature>
<keyword evidence="4 8" id="KW-0732">Signal</keyword>
<accession>A0A5M6DBQ8</accession>
<proteinExistence type="predicted"/>
<evidence type="ECO:0000256" key="2">
    <source>
        <dbReference type="ARBA" id="ARBA00022525"/>
    </source>
</evidence>
<evidence type="ECO:0000256" key="8">
    <source>
        <dbReference type="SAM" id="SignalP"/>
    </source>
</evidence>
<evidence type="ECO:0000256" key="3">
    <source>
        <dbReference type="ARBA" id="ARBA00022651"/>
    </source>
</evidence>
<comment type="subcellular location">
    <subcellularLocation>
        <location evidence="1">Secreted</location>
    </subcellularLocation>
</comment>
<dbReference type="AlphaFoldDB" id="A0A5M6DBQ8"/>
<dbReference type="GO" id="GO:0045493">
    <property type="term" value="P:xylan catabolic process"/>
    <property type="evidence" value="ECO:0007669"/>
    <property type="project" value="UniProtKB-KW"/>
</dbReference>
<dbReference type="EMBL" id="VWSF01000009">
    <property type="protein sequence ID" value="KAA5544967.1"/>
    <property type="molecule type" value="Genomic_DNA"/>
</dbReference>
<keyword evidence="6" id="KW-0119">Carbohydrate metabolism</keyword>
<dbReference type="InterPro" id="IPR029058">
    <property type="entry name" value="AB_hydrolase_fold"/>
</dbReference>
<name>A0A5M6DBQ8_9BACT</name>
<dbReference type="InterPro" id="IPR043595">
    <property type="entry name" value="FaeB/C/D"/>
</dbReference>
<comment type="caution">
    <text evidence="10">The sequence shown here is derived from an EMBL/GenBank/DDBJ whole genome shotgun (WGS) entry which is preliminary data.</text>
</comment>
<evidence type="ECO:0000256" key="5">
    <source>
        <dbReference type="ARBA" id="ARBA00022801"/>
    </source>
</evidence>
<reference evidence="10 11" key="1">
    <citation type="submission" date="2019-09" db="EMBL/GenBank/DDBJ databases">
        <title>Genome sequence and assembly of Adhaeribacter sp.</title>
        <authorList>
            <person name="Chhetri G."/>
        </authorList>
    </citation>
    <scope>NUCLEOTIDE SEQUENCE [LARGE SCALE GENOMIC DNA]</scope>
    <source>
        <strain evidence="10 11">DK36</strain>
    </source>
</reference>
<feature type="domain" description="Phospholipase/carboxylesterase/thioesterase" evidence="9">
    <location>
        <begin position="43"/>
        <end position="196"/>
    </location>
</feature>
<evidence type="ECO:0000259" key="9">
    <source>
        <dbReference type="Pfam" id="PF02230"/>
    </source>
</evidence>
<dbReference type="SUPFAM" id="SSF53474">
    <property type="entry name" value="alpha/beta-Hydrolases"/>
    <property type="match status" value="1"/>
</dbReference>
<protein>
    <submittedName>
        <fullName evidence="10">Poly(3-hydroxybutyrate) depolymerase</fullName>
    </submittedName>
</protein>
<evidence type="ECO:0000256" key="1">
    <source>
        <dbReference type="ARBA" id="ARBA00004613"/>
    </source>
</evidence>
<evidence type="ECO:0000313" key="10">
    <source>
        <dbReference type="EMBL" id="KAA5544967.1"/>
    </source>
</evidence>
<dbReference type="Pfam" id="PF02230">
    <property type="entry name" value="Abhydrolase_2"/>
    <property type="match status" value="1"/>
</dbReference>
<evidence type="ECO:0000313" key="11">
    <source>
        <dbReference type="Proteomes" id="UP000323426"/>
    </source>
</evidence>
<dbReference type="Proteomes" id="UP000323426">
    <property type="component" value="Unassembled WGS sequence"/>
</dbReference>
<keyword evidence="3" id="KW-0858">Xylan degradation</keyword>
<sequence>MTKYILLVLFLTSFFTAKSQVLTDSVLVENHYRTFHFNKPSQATKNYHLIFVLHGSGGDGKGMLKPAANFEKVAGREQFFLVYPDGYKRYWNECRKMATSVANLQNINEQAFFEAMVRYFKKHYQVKDQQFFAIGLSGGGHMAYKLALTMPDKCKGISAVVANLPDTDNLDCAELKKPVAVMIINGTKDSVNPYEGGPMVVNGSSFGTVLSTNSNFNYWASIAGYKGKPVVEALPDTNPANKQTITRYTFKATGKPEVTLLKVEGGEHAFPGDVDAFIESGKFFKRQIASKL</sequence>
<feature type="signal peptide" evidence="8">
    <location>
        <begin position="1"/>
        <end position="19"/>
    </location>
</feature>
<organism evidence="10 11">
    <name type="scientific">Adhaeribacter rhizoryzae</name>
    <dbReference type="NCBI Taxonomy" id="2607907"/>
    <lineage>
        <taxon>Bacteria</taxon>
        <taxon>Pseudomonadati</taxon>
        <taxon>Bacteroidota</taxon>
        <taxon>Cytophagia</taxon>
        <taxon>Cytophagales</taxon>
        <taxon>Hymenobacteraceae</taxon>
        <taxon>Adhaeribacter</taxon>
    </lineage>
</organism>
<keyword evidence="5" id="KW-0378">Hydrolase</keyword>
<dbReference type="GO" id="GO:0030600">
    <property type="term" value="F:feruloyl esterase activity"/>
    <property type="evidence" value="ECO:0007669"/>
    <property type="project" value="InterPro"/>
</dbReference>
<dbReference type="GO" id="GO:0005576">
    <property type="term" value="C:extracellular region"/>
    <property type="evidence" value="ECO:0007669"/>
    <property type="project" value="UniProtKB-SubCell"/>
</dbReference>
<evidence type="ECO:0000256" key="6">
    <source>
        <dbReference type="ARBA" id="ARBA00023277"/>
    </source>
</evidence>